<evidence type="ECO:0000313" key="1">
    <source>
        <dbReference type="EMBL" id="EFX61468.1"/>
    </source>
</evidence>
<gene>
    <name evidence="1" type="ORF">DAPPUDRAFT_339419</name>
</gene>
<proteinExistence type="predicted"/>
<dbReference type="InParanoid" id="E9I3G2"/>
<organism evidence="1 2">
    <name type="scientific">Daphnia pulex</name>
    <name type="common">Water flea</name>
    <dbReference type="NCBI Taxonomy" id="6669"/>
    <lineage>
        <taxon>Eukaryota</taxon>
        <taxon>Metazoa</taxon>
        <taxon>Ecdysozoa</taxon>
        <taxon>Arthropoda</taxon>
        <taxon>Crustacea</taxon>
        <taxon>Branchiopoda</taxon>
        <taxon>Diplostraca</taxon>
        <taxon>Cladocera</taxon>
        <taxon>Anomopoda</taxon>
        <taxon>Daphniidae</taxon>
        <taxon>Daphnia</taxon>
    </lineage>
</organism>
<dbReference type="Proteomes" id="UP000000305">
    <property type="component" value="Unassembled WGS sequence"/>
</dbReference>
<accession>E9I3G2</accession>
<dbReference type="EMBL" id="GL734543">
    <property type="protein sequence ID" value="EFX61468.1"/>
    <property type="molecule type" value="Genomic_DNA"/>
</dbReference>
<name>E9I3G2_DAPPU</name>
<reference evidence="1 2" key="1">
    <citation type="journal article" date="2011" name="Science">
        <title>The ecoresponsive genome of Daphnia pulex.</title>
        <authorList>
            <person name="Colbourne J.K."/>
            <person name="Pfrender M.E."/>
            <person name="Gilbert D."/>
            <person name="Thomas W.K."/>
            <person name="Tucker A."/>
            <person name="Oakley T.H."/>
            <person name="Tokishita S."/>
            <person name="Aerts A."/>
            <person name="Arnold G.J."/>
            <person name="Basu M.K."/>
            <person name="Bauer D.J."/>
            <person name="Caceres C.E."/>
            <person name="Carmel L."/>
            <person name="Casola C."/>
            <person name="Choi J.H."/>
            <person name="Detter J.C."/>
            <person name="Dong Q."/>
            <person name="Dusheyko S."/>
            <person name="Eads B.D."/>
            <person name="Frohlich T."/>
            <person name="Geiler-Samerotte K.A."/>
            <person name="Gerlach D."/>
            <person name="Hatcher P."/>
            <person name="Jogdeo S."/>
            <person name="Krijgsveld J."/>
            <person name="Kriventseva E.V."/>
            <person name="Kultz D."/>
            <person name="Laforsch C."/>
            <person name="Lindquist E."/>
            <person name="Lopez J."/>
            <person name="Manak J.R."/>
            <person name="Muller J."/>
            <person name="Pangilinan J."/>
            <person name="Patwardhan R.P."/>
            <person name="Pitluck S."/>
            <person name="Pritham E.J."/>
            <person name="Rechtsteiner A."/>
            <person name="Rho M."/>
            <person name="Rogozin I.B."/>
            <person name="Sakarya O."/>
            <person name="Salamov A."/>
            <person name="Schaack S."/>
            <person name="Shapiro H."/>
            <person name="Shiga Y."/>
            <person name="Skalitzky C."/>
            <person name="Smith Z."/>
            <person name="Souvorov A."/>
            <person name="Sung W."/>
            <person name="Tang Z."/>
            <person name="Tsuchiya D."/>
            <person name="Tu H."/>
            <person name="Vos H."/>
            <person name="Wang M."/>
            <person name="Wolf Y.I."/>
            <person name="Yamagata H."/>
            <person name="Yamada T."/>
            <person name="Ye Y."/>
            <person name="Shaw J.R."/>
            <person name="Andrews J."/>
            <person name="Crease T.J."/>
            <person name="Tang H."/>
            <person name="Lucas S.M."/>
            <person name="Robertson H.M."/>
            <person name="Bork P."/>
            <person name="Koonin E.V."/>
            <person name="Zdobnov E.M."/>
            <person name="Grigoriev I.V."/>
            <person name="Lynch M."/>
            <person name="Boore J.L."/>
        </authorList>
    </citation>
    <scope>NUCLEOTIDE SEQUENCE [LARGE SCALE GENOMIC DNA]</scope>
</reference>
<evidence type="ECO:0000313" key="2">
    <source>
        <dbReference type="Proteomes" id="UP000000305"/>
    </source>
</evidence>
<dbReference type="AlphaFoldDB" id="E9I3G2"/>
<dbReference type="KEGG" id="dpx:DAPPUDRAFT_339419"/>
<keyword evidence="2" id="KW-1185">Reference proteome</keyword>
<protein>
    <submittedName>
        <fullName evidence="1">Uncharacterized protein</fullName>
    </submittedName>
</protein>
<sequence length="89" mass="10261">MKPIKGGSREGWVRFAVSHQESELRAWELRYAKKTGKARLVSQSYGAEEDKHDFETLLLALHYIEKHLWCENVIDEEITTLLEDGSVVS</sequence>
<dbReference type="HOGENOM" id="CLU_2457053_0_0_1"/>